<dbReference type="PANTHER" id="PTHR31310:SF7">
    <property type="entry name" value="PA-PHOSPHATASE RELATED-FAMILY PROTEIN DDB_G0268928"/>
    <property type="match status" value="1"/>
</dbReference>
<comment type="caution">
    <text evidence="8">The sequence shown here is derived from an EMBL/GenBank/DDBJ whole genome shotgun (WGS) entry which is preliminary data.</text>
</comment>
<evidence type="ECO:0000313" key="8">
    <source>
        <dbReference type="EMBL" id="THJ74841.1"/>
    </source>
</evidence>
<dbReference type="CDD" id="cd03386">
    <property type="entry name" value="PAP2_Aur1_like"/>
    <property type="match status" value="1"/>
</dbReference>
<dbReference type="EMBL" id="SSXH01000166">
    <property type="protein sequence ID" value="THJ74841.1"/>
    <property type="molecule type" value="Genomic_DNA"/>
</dbReference>
<proteinExistence type="predicted"/>
<feature type="transmembrane region" description="Helical" evidence="6">
    <location>
        <begin position="12"/>
        <end position="28"/>
    </location>
</feature>
<feature type="region of interest" description="Disordered" evidence="5">
    <location>
        <begin position="284"/>
        <end position="399"/>
    </location>
</feature>
<evidence type="ECO:0000256" key="1">
    <source>
        <dbReference type="ARBA" id="ARBA00004141"/>
    </source>
</evidence>
<organism evidence="8 9">
    <name type="scientific">Candidatus Frankia alpina</name>
    <dbReference type="NCBI Taxonomy" id="2699483"/>
    <lineage>
        <taxon>Bacteria</taxon>
        <taxon>Bacillati</taxon>
        <taxon>Actinomycetota</taxon>
        <taxon>Actinomycetes</taxon>
        <taxon>Frankiales</taxon>
        <taxon>Frankiaceae</taxon>
        <taxon>Frankia</taxon>
    </lineage>
</organism>
<evidence type="ECO:0000259" key="7">
    <source>
        <dbReference type="Pfam" id="PF14378"/>
    </source>
</evidence>
<feature type="compositionally biased region" description="Low complexity" evidence="5">
    <location>
        <begin position="353"/>
        <end position="372"/>
    </location>
</feature>
<feature type="transmembrane region" description="Helical" evidence="6">
    <location>
        <begin position="201"/>
        <end position="219"/>
    </location>
</feature>
<protein>
    <submittedName>
        <fullName evidence="8">Phosphatase PAP2 family protein</fullName>
    </submittedName>
</protein>
<evidence type="ECO:0000256" key="4">
    <source>
        <dbReference type="ARBA" id="ARBA00023136"/>
    </source>
</evidence>
<dbReference type="InterPro" id="IPR052185">
    <property type="entry name" value="IPC_Synthase-Related"/>
</dbReference>
<feature type="compositionally biased region" description="Low complexity" evidence="5">
    <location>
        <begin position="322"/>
        <end position="345"/>
    </location>
</feature>
<reference evidence="8 9" key="1">
    <citation type="submission" date="2019-04" db="EMBL/GenBank/DDBJ databases">
        <title>Draft genome sequences for three unisolated Alnus-infective Frankia Sp+ strains, AgTrS, AiOr and AvVan, the first sequenced Frankia strains able to sporulate in-planta.</title>
        <authorList>
            <person name="Bethencourt L."/>
            <person name="Vautrin F."/>
            <person name="Taib N."/>
            <person name="Dubost A."/>
            <person name="Castro-Garcia L."/>
            <person name="Imbaud O."/>
            <person name="Abrouk D."/>
            <person name="Fournier P."/>
            <person name="Briolay J."/>
            <person name="Nguyen A."/>
            <person name="Normand P."/>
            <person name="Fernandez M.P."/>
            <person name="Brochier-Armanet C."/>
            <person name="Herrera-Belaroussi A."/>
        </authorList>
    </citation>
    <scope>NUCLEOTIDE SEQUENCE [LARGE SCALE GENOMIC DNA]</scope>
    <source>
        <strain evidence="8 9">AvVan</strain>
    </source>
</reference>
<evidence type="ECO:0000256" key="5">
    <source>
        <dbReference type="SAM" id="MobiDB-lite"/>
    </source>
</evidence>
<feature type="compositionally biased region" description="Basic and acidic residues" evidence="5">
    <location>
        <begin position="385"/>
        <end position="399"/>
    </location>
</feature>
<keyword evidence="4 6" id="KW-0472">Membrane</keyword>
<evidence type="ECO:0000256" key="2">
    <source>
        <dbReference type="ARBA" id="ARBA00022692"/>
    </source>
</evidence>
<keyword evidence="3 6" id="KW-1133">Transmembrane helix</keyword>
<feature type="compositionally biased region" description="Low complexity" evidence="5">
    <location>
        <begin position="284"/>
        <end position="294"/>
    </location>
</feature>
<evidence type="ECO:0000313" key="9">
    <source>
        <dbReference type="Proteomes" id="UP000305282"/>
    </source>
</evidence>
<dbReference type="InterPro" id="IPR026841">
    <property type="entry name" value="Aur1/Ipt1"/>
</dbReference>
<feature type="domain" description="Inositolphosphotransferase Aur1/Ipt1" evidence="7">
    <location>
        <begin position="47"/>
        <end position="234"/>
    </location>
</feature>
<keyword evidence="2 6" id="KW-0812">Transmembrane</keyword>
<dbReference type="GO" id="GO:0016020">
    <property type="term" value="C:membrane"/>
    <property type="evidence" value="ECO:0007669"/>
    <property type="project" value="UniProtKB-SubCell"/>
</dbReference>
<dbReference type="Pfam" id="PF14378">
    <property type="entry name" value="PAP2_3"/>
    <property type="match status" value="1"/>
</dbReference>
<evidence type="ECO:0000256" key="6">
    <source>
        <dbReference type="SAM" id="Phobius"/>
    </source>
</evidence>
<sequence>MRRLRNQATGLPVWWVELLMLAVLYYSYTGTRSVVDASAGEAMRMGHDLLRFETFLHVDIELSLNRWLQNVPVLAVVCCYYYATLHFVVTPGMLVWTHRRHTRHYAQIRWTLAVTTLICLLGFFLFPTAPPRLLTGTSYTDTMSHFAGWGWWSGSASAAPNGLERLTNQYAALPSLHCGWSLWCGFLLVRFGRRRVTRILGVLYPAATFFVVMSTANHYLLDAVAGWMVLGVAAGSVALVFAWRRRVRATPAAVANVGRSGAAPVAPAASATATATAAAATALATAARPRADPDVAADPEPAMDQDPTAGPSRAADALVPDSSESQGSSESSESSESSADPTAARPAPPAEPASPRAAPAAGRQETPGAATVPPVPAPTTPELSLRSERVVRPDGARAV</sequence>
<gene>
    <name evidence="8" type="ORF">E7Y31_09045</name>
</gene>
<feature type="transmembrane region" description="Helical" evidence="6">
    <location>
        <begin position="170"/>
        <end position="189"/>
    </location>
</feature>
<dbReference type="PANTHER" id="PTHR31310">
    <property type="match status" value="1"/>
</dbReference>
<comment type="subcellular location">
    <subcellularLocation>
        <location evidence="1">Membrane</location>
        <topology evidence="1">Multi-pass membrane protein</topology>
    </subcellularLocation>
</comment>
<evidence type="ECO:0000256" key="3">
    <source>
        <dbReference type="ARBA" id="ARBA00022989"/>
    </source>
</evidence>
<dbReference type="Proteomes" id="UP000305282">
    <property type="component" value="Unassembled WGS sequence"/>
</dbReference>
<name>A0A4S5ER31_9ACTN</name>
<keyword evidence="9" id="KW-1185">Reference proteome</keyword>
<dbReference type="OrthoDB" id="5241565at2"/>
<dbReference type="AlphaFoldDB" id="A0A4S5ER31"/>
<feature type="transmembrane region" description="Helical" evidence="6">
    <location>
        <begin position="73"/>
        <end position="96"/>
    </location>
</feature>
<feature type="transmembrane region" description="Helical" evidence="6">
    <location>
        <begin position="225"/>
        <end position="243"/>
    </location>
</feature>
<accession>A0A4S5ER31</accession>
<feature type="transmembrane region" description="Helical" evidence="6">
    <location>
        <begin position="108"/>
        <end position="126"/>
    </location>
</feature>